<proteinExistence type="predicted"/>
<dbReference type="GO" id="GO:0003723">
    <property type="term" value="F:RNA binding"/>
    <property type="evidence" value="ECO:0007669"/>
    <property type="project" value="UniProtKB-UniRule"/>
</dbReference>
<keyword evidence="6" id="KW-1185">Reference proteome</keyword>
<accession>A0A4U5M5U1</accession>
<dbReference type="CDD" id="cd00590">
    <property type="entry name" value="RRM_SF"/>
    <property type="match status" value="1"/>
</dbReference>
<comment type="caution">
    <text evidence="5">The sequence shown here is derived from an EMBL/GenBank/DDBJ whole genome shotgun (WGS) entry which is preliminary data.</text>
</comment>
<dbReference type="Proteomes" id="UP000298663">
    <property type="component" value="Unassembled WGS sequence"/>
</dbReference>
<dbReference type="InterPro" id="IPR000504">
    <property type="entry name" value="RRM_dom"/>
</dbReference>
<gene>
    <name evidence="5" type="ORF">L596_024799</name>
</gene>
<protein>
    <recommendedName>
        <fullName evidence="4">RRM domain-containing protein</fullName>
    </recommendedName>
</protein>
<organism evidence="5 6">
    <name type="scientific">Steinernema carpocapsae</name>
    <name type="common">Entomopathogenic nematode</name>
    <dbReference type="NCBI Taxonomy" id="34508"/>
    <lineage>
        <taxon>Eukaryota</taxon>
        <taxon>Metazoa</taxon>
        <taxon>Ecdysozoa</taxon>
        <taxon>Nematoda</taxon>
        <taxon>Chromadorea</taxon>
        <taxon>Rhabditida</taxon>
        <taxon>Tylenchina</taxon>
        <taxon>Panagrolaimomorpha</taxon>
        <taxon>Strongyloidoidea</taxon>
        <taxon>Steinernematidae</taxon>
        <taxon>Steinernema</taxon>
    </lineage>
</organism>
<reference evidence="5 6" key="1">
    <citation type="journal article" date="2015" name="Genome Biol.">
        <title>Comparative genomics of Steinernema reveals deeply conserved gene regulatory networks.</title>
        <authorList>
            <person name="Dillman A.R."/>
            <person name="Macchietto M."/>
            <person name="Porter C.F."/>
            <person name="Rogers A."/>
            <person name="Williams B."/>
            <person name="Antoshechkin I."/>
            <person name="Lee M.M."/>
            <person name="Goodwin Z."/>
            <person name="Lu X."/>
            <person name="Lewis E.E."/>
            <person name="Goodrich-Blair H."/>
            <person name="Stock S.P."/>
            <person name="Adams B.J."/>
            <person name="Sternberg P.W."/>
            <person name="Mortazavi A."/>
        </authorList>
    </citation>
    <scope>NUCLEOTIDE SEQUENCE [LARGE SCALE GENOMIC DNA]</scope>
    <source>
        <strain evidence="5 6">ALL</strain>
    </source>
</reference>
<dbReference type="SUPFAM" id="SSF54928">
    <property type="entry name" value="RNA-binding domain, RBD"/>
    <property type="match status" value="1"/>
</dbReference>
<name>A0A4U5M5U1_STECR</name>
<dbReference type="EMBL" id="AZBU02000009">
    <property type="protein sequence ID" value="TKR64229.1"/>
    <property type="molecule type" value="Genomic_DNA"/>
</dbReference>
<evidence type="ECO:0000256" key="2">
    <source>
        <dbReference type="ARBA" id="ARBA00022884"/>
    </source>
</evidence>
<dbReference type="SMART" id="SM00360">
    <property type="entry name" value="RRM"/>
    <property type="match status" value="2"/>
</dbReference>
<feature type="domain" description="RRM" evidence="4">
    <location>
        <begin position="180"/>
        <end position="257"/>
    </location>
</feature>
<dbReference type="STRING" id="34508.A0A4U5M5U1"/>
<dbReference type="Pfam" id="PF00076">
    <property type="entry name" value="RRM_1"/>
    <property type="match status" value="2"/>
</dbReference>
<evidence type="ECO:0000313" key="6">
    <source>
        <dbReference type="Proteomes" id="UP000298663"/>
    </source>
</evidence>
<dbReference type="OrthoDB" id="78437at2759"/>
<evidence type="ECO:0000259" key="4">
    <source>
        <dbReference type="PROSITE" id="PS50102"/>
    </source>
</evidence>
<dbReference type="Gene3D" id="3.30.70.330">
    <property type="match status" value="2"/>
</dbReference>
<dbReference type="AlphaFoldDB" id="A0A4U5M5U1"/>
<dbReference type="PANTHER" id="PTHR24012">
    <property type="entry name" value="RNA BINDING PROTEIN"/>
    <property type="match status" value="1"/>
</dbReference>
<dbReference type="InterPro" id="IPR012677">
    <property type="entry name" value="Nucleotide-bd_a/b_plait_sf"/>
</dbReference>
<evidence type="ECO:0000313" key="5">
    <source>
        <dbReference type="EMBL" id="TKR64229.1"/>
    </source>
</evidence>
<dbReference type="InterPro" id="IPR035979">
    <property type="entry name" value="RBD_domain_sf"/>
</dbReference>
<reference evidence="5 6" key="2">
    <citation type="journal article" date="2019" name="G3 (Bethesda)">
        <title>Hybrid Assembly of the Genome of the Entomopathogenic Nematode Steinernema carpocapsae Identifies the X-Chromosome.</title>
        <authorList>
            <person name="Serra L."/>
            <person name="Macchietto M."/>
            <person name="Macias-Munoz A."/>
            <person name="McGill C.J."/>
            <person name="Rodriguez I.M."/>
            <person name="Rodriguez B."/>
            <person name="Murad R."/>
            <person name="Mortazavi A."/>
        </authorList>
    </citation>
    <scope>NUCLEOTIDE SEQUENCE [LARGE SCALE GENOMIC DNA]</scope>
    <source>
        <strain evidence="5 6">ALL</strain>
    </source>
</reference>
<evidence type="ECO:0000256" key="1">
    <source>
        <dbReference type="ARBA" id="ARBA00022737"/>
    </source>
</evidence>
<keyword evidence="1" id="KW-0677">Repeat</keyword>
<sequence length="340" mass="39224">MGMNFVSPFGDAYDTYYNSCDDSCYETTYHDPVPLREVNTWTRLKRSTSYNIFGGFEKLFPMVKSPVKRVDMSPERNFKKSFENKQNNLYVKNFGYSFSEADLYDLFQEYGNITSYTIMRDRDGLSKGFGFVAFSEAWEAQDALAALHNYPLGCGKTLYVSEAQKKEQRQVILNQRNVGAKVFIENITDDVTKNMVLKTFERYGKILSLEMQRKTKLFSTAEIVYSSPKESKEAFREMDKRRMGLSKQFVTVAFTESTTEEIEKRAMVEDPFGENNNAAPLEDCYFLPSSDRMAKHFVNFASGKMFMIEFERNRLVYQELQFPPLTFTVGNSGCATSRCA</sequence>
<evidence type="ECO:0000256" key="3">
    <source>
        <dbReference type="PROSITE-ProRule" id="PRU00176"/>
    </source>
</evidence>
<dbReference type="PROSITE" id="PS50102">
    <property type="entry name" value="RRM"/>
    <property type="match status" value="2"/>
</dbReference>
<feature type="domain" description="RRM" evidence="4">
    <location>
        <begin position="87"/>
        <end position="165"/>
    </location>
</feature>
<keyword evidence="2 3" id="KW-0694">RNA-binding</keyword>